<organism evidence="3 4">
    <name type="scientific">Mammaliicoccus sciuri</name>
    <name type="common">Staphylococcus sciuri</name>
    <dbReference type="NCBI Taxonomy" id="1296"/>
    <lineage>
        <taxon>Bacteria</taxon>
        <taxon>Bacillati</taxon>
        <taxon>Bacillota</taxon>
        <taxon>Bacilli</taxon>
        <taxon>Bacillales</taxon>
        <taxon>Staphylococcaceae</taxon>
        <taxon>Mammaliicoccus</taxon>
    </lineage>
</organism>
<feature type="domain" description="HTH cro/C1-type" evidence="2">
    <location>
        <begin position="11"/>
        <end position="65"/>
    </location>
</feature>
<proteinExistence type="predicted"/>
<dbReference type="InterPro" id="IPR001387">
    <property type="entry name" value="Cro/C1-type_HTH"/>
</dbReference>
<dbReference type="SMART" id="SM00530">
    <property type="entry name" value="HTH_XRE"/>
    <property type="match status" value="1"/>
</dbReference>
<sequence>MYDKKKIGKRIKEIRVKNGKTQEKFGEMFSASKGNVATWEKGLSLPNNERLKMISQYAGISVSELLYNNKDNIEEFEEEIFKDMLKIYTDDTHIGKSLRFPNNDQKKELLRSGINRTLSVPMLKKKIDTPKSILKEKIYYYITDDFLDFYVKNKKSNHNIITYLENDLNTLYSYLNEYNFYDFNYQLNGIIDDVTLIFDERDSGVNTNLLNDLEKLIEDILNKLKNLKQIYPDEKSKRYIDVTAVIESEIRIYSQYSFEIDSDIDKIEFIEKNLSKIIKELDKNKNELQRSLVNKDKQINDTFRNS</sequence>
<feature type="coiled-coil region" evidence="1">
    <location>
        <begin position="267"/>
        <end position="298"/>
    </location>
</feature>
<evidence type="ECO:0000259" key="2">
    <source>
        <dbReference type="PROSITE" id="PS50943"/>
    </source>
</evidence>
<dbReference type="CDD" id="cd00093">
    <property type="entry name" value="HTH_XRE"/>
    <property type="match status" value="1"/>
</dbReference>
<name>A0AAI8DKF9_MAMSC</name>
<dbReference type="EMBL" id="CP022046">
    <property type="protein sequence ID" value="ASE35358.1"/>
    <property type="molecule type" value="Genomic_DNA"/>
</dbReference>
<gene>
    <name evidence="3" type="ORF">CEP64_12415</name>
</gene>
<evidence type="ECO:0000256" key="1">
    <source>
        <dbReference type="SAM" id="Coils"/>
    </source>
</evidence>
<accession>A0AAI8DKF9</accession>
<dbReference type="SUPFAM" id="SSF47413">
    <property type="entry name" value="lambda repressor-like DNA-binding domains"/>
    <property type="match status" value="1"/>
</dbReference>
<dbReference type="Proteomes" id="UP000197058">
    <property type="component" value="Chromosome"/>
</dbReference>
<protein>
    <submittedName>
        <fullName evidence="3">XRE family transcriptional regulator</fullName>
    </submittedName>
</protein>
<reference evidence="4" key="1">
    <citation type="submission" date="2017-06" db="EMBL/GenBank/DDBJ databases">
        <title>FDA dAtabase for Regulatory Grade micrObial Sequences (FDA-ARGOS): Supporting development and validation of Infectious Disease Dx tests.</title>
        <authorList>
            <person name="Campos J."/>
            <person name="Goldberg B."/>
            <person name="Tallon L."/>
            <person name="Sadzewicz L."/>
            <person name="Sengamalay N."/>
            <person name="Ott S."/>
            <person name="Godinez A."/>
            <person name="Nagaraj S."/>
            <person name="Vavikolanu K."/>
            <person name="Vyas G."/>
            <person name="Nadendla S."/>
            <person name="Aluvathingal J."/>
            <person name="Geyer C."/>
            <person name="Nandy P."/>
            <person name="Hobson J."/>
            <person name="Sichtig H."/>
        </authorList>
    </citation>
    <scope>NUCLEOTIDE SEQUENCE [LARGE SCALE GENOMIC DNA]</scope>
    <source>
        <strain evidence="4">FDAARGOS_285</strain>
    </source>
</reference>
<dbReference type="Pfam" id="PF01381">
    <property type="entry name" value="HTH_3"/>
    <property type="match status" value="1"/>
</dbReference>
<dbReference type="Gene3D" id="1.10.260.40">
    <property type="entry name" value="lambda repressor-like DNA-binding domains"/>
    <property type="match status" value="1"/>
</dbReference>
<dbReference type="RefSeq" id="WP_088592616.1">
    <property type="nucleotide sequence ID" value="NZ_CP022046.2"/>
</dbReference>
<dbReference type="KEGG" id="sscu:CEP64_12415"/>
<evidence type="ECO:0000313" key="4">
    <source>
        <dbReference type="Proteomes" id="UP000197058"/>
    </source>
</evidence>
<dbReference type="GO" id="GO:0003677">
    <property type="term" value="F:DNA binding"/>
    <property type="evidence" value="ECO:0007669"/>
    <property type="project" value="InterPro"/>
</dbReference>
<keyword evidence="1" id="KW-0175">Coiled coil</keyword>
<evidence type="ECO:0000313" key="3">
    <source>
        <dbReference type="EMBL" id="ASE35358.1"/>
    </source>
</evidence>
<dbReference type="InterPro" id="IPR010982">
    <property type="entry name" value="Lambda_DNA-bd_dom_sf"/>
</dbReference>
<dbReference type="AlphaFoldDB" id="A0AAI8DKF9"/>
<dbReference type="PROSITE" id="PS50943">
    <property type="entry name" value="HTH_CROC1"/>
    <property type="match status" value="1"/>
</dbReference>